<dbReference type="PANTHER" id="PTHR40660:SF1">
    <property type="entry name" value="5'-PHOSPHATE OXIDASE PUTATIVE DOMAIN-CONTAINING PROTEIN-RELATED"/>
    <property type="match status" value="1"/>
</dbReference>
<dbReference type="Proteomes" id="UP000177579">
    <property type="component" value="Unassembled WGS sequence"/>
</dbReference>
<protein>
    <recommendedName>
        <fullName evidence="1">Pyridoxamine 5'-phosphate oxidase N-terminal domain-containing protein</fullName>
    </recommendedName>
</protein>
<proteinExistence type="predicted"/>
<sequence>MLPINDKIKKLIEGNAIALSTIGEDGNPHCIAVAFVKVVSGDQLLITDNYMVTTPENLKKNKNVAIAFWNKGWEDNCIGYELKGEADYFTEGKWHEKARRIPENDGEPCKGAILVTLNNIKRLA</sequence>
<dbReference type="Gene3D" id="2.30.110.10">
    <property type="entry name" value="Electron Transport, Fmn-binding Protein, Chain A"/>
    <property type="match status" value="1"/>
</dbReference>
<evidence type="ECO:0000313" key="3">
    <source>
        <dbReference type="Proteomes" id="UP000177579"/>
    </source>
</evidence>
<evidence type="ECO:0000259" key="1">
    <source>
        <dbReference type="Pfam" id="PF01243"/>
    </source>
</evidence>
<dbReference type="InterPro" id="IPR011576">
    <property type="entry name" value="Pyridox_Oxase_N"/>
</dbReference>
<dbReference type="Pfam" id="PF01243">
    <property type="entry name" value="PNPOx_N"/>
    <property type="match status" value="1"/>
</dbReference>
<gene>
    <name evidence="2" type="ORF">A2531_04485</name>
</gene>
<evidence type="ECO:0000313" key="2">
    <source>
        <dbReference type="EMBL" id="OGF40536.1"/>
    </source>
</evidence>
<feature type="domain" description="Pyridoxamine 5'-phosphate oxidase N-terminal" evidence="1">
    <location>
        <begin position="5"/>
        <end position="98"/>
    </location>
</feature>
<dbReference type="PANTHER" id="PTHR40660">
    <property type="entry name" value="5'-PHOSPHATE OXIDASE PUTATIVE DOMAIN-CONTAINING PROTEIN-RELATED"/>
    <property type="match status" value="1"/>
</dbReference>
<accession>A0A1F5TNR6</accession>
<dbReference type="SUPFAM" id="SSF50475">
    <property type="entry name" value="FMN-binding split barrel"/>
    <property type="match status" value="1"/>
</dbReference>
<organism evidence="2 3">
    <name type="scientific">Candidatus Falkowbacteria bacterium RIFOXYD2_FULL_34_120</name>
    <dbReference type="NCBI Taxonomy" id="1798007"/>
    <lineage>
        <taxon>Bacteria</taxon>
        <taxon>Candidatus Falkowiibacteriota</taxon>
    </lineage>
</organism>
<reference evidence="2 3" key="1">
    <citation type="journal article" date="2016" name="Nat. Commun.">
        <title>Thousands of microbial genomes shed light on interconnected biogeochemical processes in an aquifer system.</title>
        <authorList>
            <person name="Anantharaman K."/>
            <person name="Brown C.T."/>
            <person name="Hug L.A."/>
            <person name="Sharon I."/>
            <person name="Castelle C.J."/>
            <person name="Probst A.J."/>
            <person name="Thomas B.C."/>
            <person name="Singh A."/>
            <person name="Wilkins M.J."/>
            <person name="Karaoz U."/>
            <person name="Brodie E.L."/>
            <person name="Williams K.H."/>
            <person name="Hubbard S.S."/>
            <person name="Banfield J.F."/>
        </authorList>
    </citation>
    <scope>NUCLEOTIDE SEQUENCE [LARGE SCALE GENOMIC DNA]</scope>
</reference>
<dbReference type="EMBL" id="MFGO01000026">
    <property type="protein sequence ID" value="OGF40536.1"/>
    <property type="molecule type" value="Genomic_DNA"/>
</dbReference>
<name>A0A1F5TNR6_9BACT</name>
<dbReference type="InterPro" id="IPR012349">
    <property type="entry name" value="Split_barrel_FMN-bd"/>
</dbReference>
<dbReference type="AlphaFoldDB" id="A0A1F5TNR6"/>
<comment type="caution">
    <text evidence="2">The sequence shown here is derived from an EMBL/GenBank/DDBJ whole genome shotgun (WGS) entry which is preliminary data.</text>
</comment>